<comment type="catalytic activity">
    <reaction evidence="1">
        <text>ATP + protein L-histidine = ADP + protein N-phospho-L-histidine.</text>
        <dbReference type="EC" id="2.7.13.3"/>
    </reaction>
</comment>
<accession>V9VY02</accession>
<evidence type="ECO:0000256" key="2">
    <source>
        <dbReference type="ARBA" id="ARBA00012438"/>
    </source>
</evidence>
<evidence type="ECO:0000313" key="9">
    <source>
        <dbReference type="EMBL" id="AHD01752.1"/>
    </source>
</evidence>
<dbReference type="EC" id="2.7.13.3" evidence="2"/>
<evidence type="ECO:0000256" key="4">
    <source>
        <dbReference type="ARBA" id="ARBA00022679"/>
    </source>
</evidence>
<keyword evidence="5" id="KW-0418">Kinase</keyword>
<dbReference type="SUPFAM" id="SSF52172">
    <property type="entry name" value="CheY-like"/>
    <property type="match status" value="1"/>
</dbReference>
<sequence>MTVLNILIIDDDAGDRKLARRLLQNLYPDANVIEADCGKDAMSHSGLPVDVILLDYLLPDGTGLDLIAQLTETWPRAVLFMTTGQGDEEIAKSVILAGASDYIPKSAITSESLMRMISNGQKVADMRWRIQEQQNELRLFSDVLVHDMRAPIRAIKFLSDQIHEDYQNGDLEEVARQFELMKKSVRKTSELIEGLASHINPHSNGKPAYVTVESLFDSLRAVMAQDLAESGARIEWNSGGLAGLCFPPDIVQLLQNLIGNAIKYSGGKTAEISVTAERAGPGLMISVADNGIGVPAQYRDKIFEPFKRLQRGSDQPGSGLGLATCAKIAKRHNGSIWCEPQAETGTTIRFTIGLEAGQAQETA</sequence>
<dbReference type="HOGENOM" id="CLU_000445_114_72_5"/>
<keyword evidence="10" id="KW-1185">Reference proteome</keyword>
<gene>
    <name evidence="9" type="ORF">METH_14560</name>
</gene>
<name>V9VY02_9RHOB</name>
<dbReference type="InterPro" id="IPR004358">
    <property type="entry name" value="Sig_transdc_His_kin-like_C"/>
</dbReference>
<dbReference type="PRINTS" id="PR00344">
    <property type="entry name" value="BCTRLSENSOR"/>
</dbReference>
<dbReference type="InterPro" id="IPR001789">
    <property type="entry name" value="Sig_transdc_resp-reg_receiver"/>
</dbReference>
<dbReference type="Pfam" id="PF02518">
    <property type="entry name" value="HATPase_c"/>
    <property type="match status" value="1"/>
</dbReference>
<dbReference type="SMART" id="SM00448">
    <property type="entry name" value="REC"/>
    <property type="match status" value="1"/>
</dbReference>
<dbReference type="CDD" id="cd00082">
    <property type="entry name" value="HisKA"/>
    <property type="match status" value="1"/>
</dbReference>
<dbReference type="SMART" id="SM00387">
    <property type="entry name" value="HATPase_c"/>
    <property type="match status" value="1"/>
</dbReference>
<dbReference type="Proteomes" id="UP000018780">
    <property type="component" value="Chromosome"/>
</dbReference>
<organism evidence="9 10">
    <name type="scientific">Leisingera methylohalidivorans DSM 14336</name>
    <dbReference type="NCBI Taxonomy" id="999552"/>
    <lineage>
        <taxon>Bacteria</taxon>
        <taxon>Pseudomonadati</taxon>
        <taxon>Pseudomonadota</taxon>
        <taxon>Alphaproteobacteria</taxon>
        <taxon>Rhodobacterales</taxon>
        <taxon>Roseobacteraceae</taxon>
        <taxon>Leisingera</taxon>
    </lineage>
</organism>
<dbReference type="Pfam" id="PF00072">
    <property type="entry name" value="Response_reg"/>
    <property type="match status" value="1"/>
</dbReference>
<dbReference type="EMBL" id="CP006773">
    <property type="protein sequence ID" value="AHD01752.1"/>
    <property type="molecule type" value="Genomic_DNA"/>
</dbReference>
<dbReference type="GO" id="GO:0000155">
    <property type="term" value="F:phosphorelay sensor kinase activity"/>
    <property type="evidence" value="ECO:0007669"/>
    <property type="project" value="InterPro"/>
</dbReference>
<dbReference type="InterPro" id="IPR003594">
    <property type="entry name" value="HATPase_dom"/>
</dbReference>
<dbReference type="PANTHER" id="PTHR42878">
    <property type="entry name" value="TWO-COMPONENT HISTIDINE KINASE"/>
    <property type="match status" value="1"/>
</dbReference>
<evidence type="ECO:0000256" key="3">
    <source>
        <dbReference type="ARBA" id="ARBA00022553"/>
    </source>
</evidence>
<dbReference type="PANTHER" id="PTHR42878:SF15">
    <property type="entry name" value="BACTERIOPHYTOCHROME"/>
    <property type="match status" value="1"/>
</dbReference>
<dbReference type="AlphaFoldDB" id="V9VY02"/>
<dbReference type="InterPro" id="IPR011006">
    <property type="entry name" value="CheY-like_superfamily"/>
</dbReference>
<evidence type="ECO:0000313" key="10">
    <source>
        <dbReference type="Proteomes" id="UP000018780"/>
    </source>
</evidence>
<dbReference type="PROSITE" id="PS50110">
    <property type="entry name" value="RESPONSE_REGULATORY"/>
    <property type="match status" value="1"/>
</dbReference>
<keyword evidence="4" id="KW-0808">Transferase</keyword>
<dbReference type="RefSeq" id="WP_024091119.1">
    <property type="nucleotide sequence ID" value="NC_023135.1"/>
</dbReference>
<dbReference type="InterPro" id="IPR050351">
    <property type="entry name" value="BphY/WalK/GraS-like"/>
</dbReference>
<dbReference type="InterPro" id="IPR005467">
    <property type="entry name" value="His_kinase_dom"/>
</dbReference>
<dbReference type="STRING" id="999552.METH_14560"/>
<evidence type="ECO:0000256" key="1">
    <source>
        <dbReference type="ARBA" id="ARBA00000085"/>
    </source>
</evidence>
<proteinExistence type="predicted"/>
<dbReference type="CDD" id="cd00075">
    <property type="entry name" value="HATPase"/>
    <property type="match status" value="1"/>
</dbReference>
<keyword evidence="3 6" id="KW-0597">Phosphoprotein</keyword>
<dbReference type="Gene3D" id="3.30.565.10">
    <property type="entry name" value="Histidine kinase-like ATPase, C-terminal domain"/>
    <property type="match status" value="1"/>
</dbReference>
<evidence type="ECO:0000256" key="5">
    <source>
        <dbReference type="ARBA" id="ARBA00022777"/>
    </source>
</evidence>
<dbReference type="PROSITE" id="PS50109">
    <property type="entry name" value="HIS_KIN"/>
    <property type="match status" value="1"/>
</dbReference>
<dbReference type="InterPro" id="IPR036890">
    <property type="entry name" value="HATPase_C_sf"/>
</dbReference>
<dbReference type="SUPFAM" id="SSF55874">
    <property type="entry name" value="ATPase domain of HSP90 chaperone/DNA topoisomerase II/histidine kinase"/>
    <property type="match status" value="1"/>
</dbReference>
<dbReference type="GO" id="GO:0030295">
    <property type="term" value="F:protein kinase activator activity"/>
    <property type="evidence" value="ECO:0007669"/>
    <property type="project" value="TreeGrafter"/>
</dbReference>
<dbReference type="PATRIC" id="fig|999552.6.peg.2914"/>
<dbReference type="GO" id="GO:0000156">
    <property type="term" value="F:phosphorelay response regulator activity"/>
    <property type="evidence" value="ECO:0007669"/>
    <property type="project" value="TreeGrafter"/>
</dbReference>
<dbReference type="KEGG" id="lmd:METH_14560"/>
<reference evidence="9 10" key="1">
    <citation type="submission" date="2013-09" db="EMBL/GenBank/DDBJ databases">
        <authorList>
            <consortium name="DOE Joint Genome Institute"/>
            <person name="Klenk H.-P."/>
            <person name="Huntemann M."/>
            <person name="Han J."/>
            <person name="Chen A."/>
            <person name="Kyrpides N."/>
            <person name="Mavromatis K."/>
            <person name="Markowitz V."/>
            <person name="Palaniappan K."/>
            <person name="Ivanova N."/>
            <person name="Schaumberg A."/>
            <person name="Pati A."/>
            <person name="Liolios K."/>
            <person name="Nordberg H.P."/>
            <person name="Cantor M.N."/>
            <person name="Hua S.X."/>
            <person name="Woyke T."/>
        </authorList>
    </citation>
    <scope>NUCLEOTIDE SEQUENCE [LARGE SCALE GENOMIC DNA]</scope>
    <source>
        <strain evidence="9 10">DSM 14336</strain>
    </source>
</reference>
<feature type="domain" description="Response regulatory" evidence="8">
    <location>
        <begin position="5"/>
        <end position="120"/>
    </location>
</feature>
<evidence type="ECO:0000259" key="7">
    <source>
        <dbReference type="PROSITE" id="PS50109"/>
    </source>
</evidence>
<dbReference type="GO" id="GO:0007234">
    <property type="term" value="P:osmosensory signaling via phosphorelay pathway"/>
    <property type="evidence" value="ECO:0007669"/>
    <property type="project" value="TreeGrafter"/>
</dbReference>
<evidence type="ECO:0000259" key="8">
    <source>
        <dbReference type="PROSITE" id="PS50110"/>
    </source>
</evidence>
<feature type="domain" description="Histidine kinase" evidence="7">
    <location>
        <begin position="143"/>
        <end position="356"/>
    </location>
</feature>
<evidence type="ECO:0000256" key="6">
    <source>
        <dbReference type="PROSITE-ProRule" id="PRU00169"/>
    </source>
</evidence>
<dbReference type="Gene3D" id="3.40.50.2300">
    <property type="match status" value="1"/>
</dbReference>
<dbReference type="InterPro" id="IPR003661">
    <property type="entry name" value="HisK_dim/P_dom"/>
</dbReference>
<dbReference type="CDD" id="cd00156">
    <property type="entry name" value="REC"/>
    <property type="match status" value="1"/>
</dbReference>
<dbReference type="Gene3D" id="1.10.287.130">
    <property type="match status" value="1"/>
</dbReference>
<dbReference type="OrthoDB" id="9760752at2"/>
<feature type="modified residue" description="4-aspartylphosphate" evidence="6">
    <location>
        <position position="55"/>
    </location>
</feature>
<protein>
    <recommendedName>
        <fullName evidence="2">histidine kinase</fullName>
        <ecNumber evidence="2">2.7.13.3</ecNumber>
    </recommendedName>
</protein>